<comment type="subcellular location">
    <subcellularLocation>
        <location evidence="1">Virion</location>
    </subcellularLocation>
</comment>
<accession>A0A6J7WS42</accession>
<dbReference type="GO" id="GO:0044423">
    <property type="term" value="C:virion component"/>
    <property type="evidence" value="ECO:0007669"/>
    <property type="project" value="UniProtKB-KW"/>
</dbReference>
<proteinExistence type="predicted"/>
<evidence type="ECO:0000256" key="1">
    <source>
        <dbReference type="ARBA" id="ARBA00004328"/>
    </source>
</evidence>
<name>A0A6J7WS42_9CAUD</name>
<sequence>MSNELLQKVIDTTNLGSDAVNASGDSAALSGNGLLYPDQANRFLDYMWDATILAKAARTIRMRSNTTEIDRVAIGQRIMTVAAEDNPREYTNSAGDQFTNAAATFAKISLTTRKLRLDWELSSESLEDNVEGPDLEDHIARLMATQAGNDIEDLLINGTGTGSGLLSAFKGFRQLASDNAHVFDAQGAGLDKAVFNQAIKVLPRKYKQRRNQLRFFTGSNLVQDYLYNLTAETSSGFTPFDIASGILRGDVAANDGGPGTVTPFAFGIPVINVPLMDETLAGTYSGAAGLHGDVHLTFPQNFIVGIKRDVTVYRLFQPKKDTIEYTLFIRVGAQMENYDAHVLVKNVKVAGSVANSADFGSISHGTHVKGGSGTYTF</sequence>
<dbReference type="NCBIfam" id="TIGR01554">
    <property type="entry name" value="major_cap_HK97"/>
    <property type="match status" value="1"/>
</dbReference>
<protein>
    <submittedName>
        <fullName evidence="3">Phage major capsid protein, HK97</fullName>
    </submittedName>
</protein>
<evidence type="ECO:0000313" key="3">
    <source>
        <dbReference type="EMBL" id="CAB5218143.1"/>
    </source>
</evidence>
<organism evidence="3">
    <name type="scientific">uncultured Caudovirales phage</name>
    <dbReference type="NCBI Taxonomy" id="2100421"/>
    <lineage>
        <taxon>Viruses</taxon>
        <taxon>Duplodnaviria</taxon>
        <taxon>Heunggongvirae</taxon>
        <taxon>Uroviricota</taxon>
        <taxon>Caudoviricetes</taxon>
        <taxon>Peduoviridae</taxon>
        <taxon>Maltschvirus</taxon>
        <taxon>Maltschvirus maltsch</taxon>
    </lineage>
</organism>
<keyword evidence="2" id="KW-0946">Virion</keyword>
<dbReference type="InterPro" id="IPR024455">
    <property type="entry name" value="Phage_capsid"/>
</dbReference>
<evidence type="ECO:0000256" key="2">
    <source>
        <dbReference type="ARBA" id="ARBA00022844"/>
    </source>
</evidence>
<reference evidence="3" key="1">
    <citation type="submission" date="2020-05" db="EMBL/GenBank/DDBJ databases">
        <authorList>
            <person name="Chiriac C."/>
            <person name="Salcher M."/>
            <person name="Ghai R."/>
            <person name="Kavagutti S V."/>
        </authorList>
    </citation>
    <scope>NUCLEOTIDE SEQUENCE</scope>
</reference>
<dbReference type="SUPFAM" id="SSF56563">
    <property type="entry name" value="Major capsid protein gp5"/>
    <property type="match status" value="1"/>
</dbReference>
<dbReference type="EMBL" id="LR798257">
    <property type="protein sequence ID" value="CAB5218143.1"/>
    <property type="molecule type" value="Genomic_DNA"/>
</dbReference>
<gene>
    <name evidence="3" type="ORF">UFOVP204_25</name>
</gene>